<reference evidence="5 6" key="1">
    <citation type="journal article" date="2019" name="Int. J. Syst. Evol. Microbiol.">
        <title>The Global Catalogue of Microorganisms (GCM) 10K type strain sequencing project: providing services to taxonomists for standard genome sequencing and annotation.</title>
        <authorList>
            <consortium name="The Broad Institute Genomics Platform"/>
            <consortium name="The Broad Institute Genome Sequencing Center for Infectious Disease"/>
            <person name="Wu L."/>
            <person name="Ma J."/>
        </authorList>
    </citation>
    <scope>NUCLEOTIDE SEQUENCE [LARGE SCALE GENOMIC DNA]</scope>
    <source>
        <strain evidence="5 6">JCM 16034</strain>
    </source>
</reference>
<dbReference type="PROSITE" id="PS51084">
    <property type="entry name" value="HIT_2"/>
    <property type="match status" value="1"/>
</dbReference>
<proteinExistence type="predicted"/>
<comment type="caution">
    <text evidence="5">The sequence shown here is derived from an EMBL/GenBank/DDBJ whole genome shotgun (WGS) entry which is preliminary data.</text>
</comment>
<feature type="domain" description="HIT" evidence="4">
    <location>
        <begin position="60"/>
        <end position="168"/>
    </location>
</feature>
<keyword evidence="1" id="KW-0547">Nucleotide-binding</keyword>
<dbReference type="Pfam" id="PF01230">
    <property type="entry name" value="HIT"/>
    <property type="match status" value="1"/>
</dbReference>
<accession>A0ABN3BKJ1</accession>
<evidence type="ECO:0000256" key="1">
    <source>
        <dbReference type="ARBA" id="ARBA00022741"/>
    </source>
</evidence>
<dbReference type="InterPro" id="IPR039383">
    <property type="entry name" value="FHIT"/>
</dbReference>
<dbReference type="InterPro" id="IPR011146">
    <property type="entry name" value="HIT-like"/>
</dbReference>
<evidence type="ECO:0000256" key="3">
    <source>
        <dbReference type="SAM" id="MobiDB-lite"/>
    </source>
</evidence>
<dbReference type="Proteomes" id="UP001500432">
    <property type="component" value="Unassembled WGS sequence"/>
</dbReference>
<evidence type="ECO:0000313" key="6">
    <source>
        <dbReference type="Proteomes" id="UP001500432"/>
    </source>
</evidence>
<dbReference type="Gene3D" id="3.30.428.10">
    <property type="entry name" value="HIT-like"/>
    <property type="match status" value="1"/>
</dbReference>
<organism evidence="5 6">
    <name type="scientific">Sinomonas flava</name>
    <dbReference type="NCBI Taxonomy" id="496857"/>
    <lineage>
        <taxon>Bacteria</taxon>
        <taxon>Bacillati</taxon>
        <taxon>Actinomycetota</taxon>
        <taxon>Actinomycetes</taxon>
        <taxon>Micrococcales</taxon>
        <taxon>Micrococcaceae</taxon>
        <taxon>Sinomonas</taxon>
    </lineage>
</organism>
<feature type="region of interest" description="Disordered" evidence="3">
    <location>
        <begin position="196"/>
        <end position="219"/>
    </location>
</feature>
<feature type="short sequence motif" description="Histidine triad motif" evidence="2">
    <location>
        <begin position="153"/>
        <end position="157"/>
    </location>
</feature>
<dbReference type="InterPro" id="IPR052908">
    <property type="entry name" value="AP-4-A_phosphorylase"/>
</dbReference>
<dbReference type="SUPFAM" id="SSF54197">
    <property type="entry name" value="HIT-like"/>
    <property type="match status" value="1"/>
</dbReference>
<evidence type="ECO:0000256" key="2">
    <source>
        <dbReference type="PROSITE-ProRule" id="PRU00464"/>
    </source>
</evidence>
<name>A0ABN3BKJ1_9MICC</name>
<dbReference type="RefSeq" id="WP_344298254.1">
    <property type="nucleotide sequence ID" value="NZ_BAAAQW010000003.1"/>
</dbReference>
<evidence type="ECO:0000313" key="5">
    <source>
        <dbReference type="EMBL" id="GAA2197426.1"/>
    </source>
</evidence>
<feature type="compositionally biased region" description="Low complexity" evidence="3">
    <location>
        <begin position="1"/>
        <end position="17"/>
    </location>
</feature>
<protein>
    <submittedName>
        <fullName evidence="5">HIT domain-containing protein</fullName>
    </submittedName>
</protein>
<feature type="compositionally biased region" description="Gly residues" evidence="3">
    <location>
        <begin position="210"/>
        <end position="219"/>
    </location>
</feature>
<evidence type="ECO:0000259" key="4">
    <source>
        <dbReference type="PROSITE" id="PS51084"/>
    </source>
</evidence>
<dbReference type="PANTHER" id="PTHR42997">
    <property type="entry name" value="HIT FAMILY HYDROLASE"/>
    <property type="match status" value="1"/>
</dbReference>
<gene>
    <name evidence="5" type="ORF">GCM10009849_06270</name>
</gene>
<dbReference type="EMBL" id="BAAAQW010000003">
    <property type="protein sequence ID" value="GAA2197426.1"/>
    <property type="molecule type" value="Genomic_DNA"/>
</dbReference>
<sequence length="219" mass="23298">MADPTGAQSAPAGPAPQDSEVTDDFELPGTPDAFGRLWTPHRMAYIKGGQGQFTDKECPFCAAPGRTDEEALIVHRGRTSFAILNLYPYNPGHVLVCPYRHVADYTDITAEETAEMAEITQTAMRVIRKVAGPHGFNLGINQGDAGGAGIAAHLHQHVVPRWGGDGNFLPIIAQTKQITQTLGETREIIAEAWPTVAGTGEDDGERLAGRGPGTDTGAQ</sequence>
<dbReference type="PANTHER" id="PTHR42997:SF1">
    <property type="entry name" value="AP-4-A PHOSPHORYLASE"/>
    <property type="match status" value="1"/>
</dbReference>
<feature type="region of interest" description="Disordered" evidence="3">
    <location>
        <begin position="1"/>
        <end position="34"/>
    </location>
</feature>
<dbReference type="CDD" id="cd01275">
    <property type="entry name" value="FHIT"/>
    <property type="match status" value="1"/>
</dbReference>
<dbReference type="InterPro" id="IPR036265">
    <property type="entry name" value="HIT-like_sf"/>
</dbReference>
<keyword evidence="6" id="KW-1185">Reference proteome</keyword>